<organism evidence="2 3">
    <name type="scientific">Methylobacterium jeotgali</name>
    <dbReference type="NCBI Taxonomy" id="381630"/>
    <lineage>
        <taxon>Bacteria</taxon>
        <taxon>Pseudomonadati</taxon>
        <taxon>Pseudomonadota</taxon>
        <taxon>Alphaproteobacteria</taxon>
        <taxon>Hyphomicrobiales</taxon>
        <taxon>Methylobacteriaceae</taxon>
        <taxon>Methylobacterium</taxon>
    </lineage>
</organism>
<dbReference type="RefSeq" id="WP_238277062.1">
    <property type="nucleotide sequence ID" value="NZ_BPQR01000051.1"/>
</dbReference>
<evidence type="ECO:0000313" key="3">
    <source>
        <dbReference type="Proteomes" id="UP001055102"/>
    </source>
</evidence>
<reference evidence="2" key="1">
    <citation type="journal article" date="2021" name="Front. Microbiol.">
        <title>Comprehensive Comparative Genomics and Phenotyping of Methylobacterium Species.</title>
        <authorList>
            <person name="Alessa O."/>
            <person name="Ogura Y."/>
            <person name="Fujitani Y."/>
            <person name="Takami H."/>
            <person name="Hayashi T."/>
            <person name="Sahin N."/>
            <person name="Tani A."/>
        </authorList>
    </citation>
    <scope>NUCLEOTIDE SEQUENCE</scope>
    <source>
        <strain evidence="2">LMG 23639</strain>
    </source>
</reference>
<evidence type="ECO:0000313" key="2">
    <source>
        <dbReference type="EMBL" id="GJE07722.1"/>
    </source>
</evidence>
<name>A0ABQ4SX96_9HYPH</name>
<feature type="compositionally biased region" description="Basic and acidic residues" evidence="1">
    <location>
        <begin position="135"/>
        <end position="147"/>
    </location>
</feature>
<comment type="caution">
    <text evidence="2">The sequence shown here is derived from an EMBL/GenBank/DDBJ whole genome shotgun (WGS) entry which is preliminary data.</text>
</comment>
<gene>
    <name evidence="2" type="ORF">AOPFMNJM_3052</name>
</gene>
<reference evidence="2" key="2">
    <citation type="submission" date="2021-08" db="EMBL/GenBank/DDBJ databases">
        <authorList>
            <person name="Tani A."/>
            <person name="Ola A."/>
            <person name="Ogura Y."/>
            <person name="Katsura K."/>
            <person name="Hayashi T."/>
        </authorList>
    </citation>
    <scope>NUCLEOTIDE SEQUENCE</scope>
    <source>
        <strain evidence="2">LMG 23639</strain>
    </source>
</reference>
<proteinExistence type="predicted"/>
<protein>
    <recommendedName>
        <fullName evidence="4">Helix-turn-helix domain-containing protein</fullName>
    </recommendedName>
</protein>
<accession>A0ABQ4SX96</accession>
<evidence type="ECO:0000256" key="1">
    <source>
        <dbReference type="SAM" id="MobiDB-lite"/>
    </source>
</evidence>
<keyword evidence="3" id="KW-1185">Reference proteome</keyword>
<sequence length="198" mass="20992">MTSVAHHRDLRDAVEALVRGSGRSLAAIAAETGLPRTTVQRWSRKGRWRGRPGEPVPRKARAKPRPVLRTAAGDAPLDGAALRASLRRHVARQIARFDAALEDSDSLPDSARVLRDLGGLKRLLDELAACERAAEQSAKDHSARDDGDGAADAGDAFPDDLPALRAEIARRYAAFAGERTDAGLPGEPSGPAAAGDRS</sequence>
<dbReference type="Proteomes" id="UP001055102">
    <property type="component" value="Unassembled WGS sequence"/>
</dbReference>
<evidence type="ECO:0008006" key="4">
    <source>
        <dbReference type="Google" id="ProtNLM"/>
    </source>
</evidence>
<dbReference type="EMBL" id="BPQR01000051">
    <property type="protein sequence ID" value="GJE07722.1"/>
    <property type="molecule type" value="Genomic_DNA"/>
</dbReference>
<feature type="region of interest" description="Disordered" evidence="1">
    <location>
        <begin position="177"/>
        <end position="198"/>
    </location>
</feature>
<feature type="region of interest" description="Disordered" evidence="1">
    <location>
        <begin position="135"/>
        <end position="158"/>
    </location>
</feature>
<feature type="region of interest" description="Disordered" evidence="1">
    <location>
        <begin position="44"/>
        <end position="65"/>
    </location>
</feature>